<dbReference type="PANTHER" id="PTHR11895:SF151">
    <property type="entry name" value="GLUTAMYL-TRNA(GLN) AMIDOTRANSFERASE SUBUNIT A"/>
    <property type="match status" value="1"/>
</dbReference>
<dbReference type="PANTHER" id="PTHR11895">
    <property type="entry name" value="TRANSAMIDASE"/>
    <property type="match status" value="1"/>
</dbReference>
<sequence>MNEWDNMTIAGFQRQLAAGNASSLDWWAACRERIDACESSIQAWEYLALEPTVAMPAKDGPLPALFGVPVAIKDIIDTQRMPTTWGTRGYHCVAASDMDAAIVTQLARLGALPMGKTVSTEYAYFQPSKTRNPHDTRLTPGGSSSGSAAAVASGMVPVALGTQTVGSIIRPASYCGVVGFKPTHGTISTSGVKALAPSMDTVGWFSRSVEDSCILFSLLTGAAPVRRLGSLNGIRIAVCPLPSTPPLSPDVKTAIDEAAMRLTAQGASVTPLRLGPVFDELVTHQQVILAYEAAHALASERIRFGESMSRPLQALLEDGRRLSLERYWQSRQAAEHARHEISAHFTERVDAILAPSATGAAPEGLDSTGDPLYSRAWTLLGGPCLNLPMHRTSEGLPVGIQLVADRFKDAHLLAIAGVLMT</sequence>
<dbReference type="RefSeq" id="WP_102654236.1">
    <property type="nucleotide sequence ID" value="NZ_PNRF01000031.1"/>
</dbReference>
<evidence type="ECO:0000259" key="2">
    <source>
        <dbReference type="Pfam" id="PF01425"/>
    </source>
</evidence>
<evidence type="ECO:0000313" key="3">
    <source>
        <dbReference type="EMBL" id="PMR74018.1"/>
    </source>
</evidence>
<dbReference type="InterPro" id="IPR023631">
    <property type="entry name" value="Amidase_dom"/>
</dbReference>
<dbReference type="EMBL" id="PNRF01000031">
    <property type="protein sequence ID" value="PMR74018.1"/>
    <property type="molecule type" value="Genomic_DNA"/>
</dbReference>
<organism evidence="3 4">
    <name type="scientific">Billgrantia endophytica</name>
    <dbReference type="NCBI Taxonomy" id="2033802"/>
    <lineage>
        <taxon>Bacteria</taxon>
        <taxon>Pseudomonadati</taxon>
        <taxon>Pseudomonadota</taxon>
        <taxon>Gammaproteobacteria</taxon>
        <taxon>Oceanospirillales</taxon>
        <taxon>Halomonadaceae</taxon>
        <taxon>Billgrantia</taxon>
    </lineage>
</organism>
<name>A0A2N7U0Q5_9GAMM</name>
<gene>
    <name evidence="3" type="ORF">C1H69_15205</name>
</gene>
<dbReference type="GO" id="GO:0003824">
    <property type="term" value="F:catalytic activity"/>
    <property type="evidence" value="ECO:0007669"/>
    <property type="project" value="InterPro"/>
</dbReference>
<keyword evidence="4" id="KW-1185">Reference proteome</keyword>
<evidence type="ECO:0000313" key="4">
    <source>
        <dbReference type="Proteomes" id="UP000235803"/>
    </source>
</evidence>
<dbReference type="InterPro" id="IPR036928">
    <property type="entry name" value="AS_sf"/>
</dbReference>
<dbReference type="AlphaFoldDB" id="A0A2N7U0Q5"/>
<dbReference type="InterPro" id="IPR000120">
    <property type="entry name" value="Amidase"/>
</dbReference>
<dbReference type="SUPFAM" id="SSF75304">
    <property type="entry name" value="Amidase signature (AS) enzymes"/>
    <property type="match status" value="1"/>
</dbReference>
<proteinExistence type="predicted"/>
<accession>A0A2N7U0Q5</accession>
<dbReference type="Pfam" id="PF01425">
    <property type="entry name" value="Amidase"/>
    <property type="match status" value="1"/>
</dbReference>
<dbReference type="OrthoDB" id="8872210at2"/>
<dbReference type="Gene3D" id="3.90.1300.10">
    <property type="entry name" value="Amidase signature (AS) domain"/>
    <property type="match status" value="1"/>
</dbReference>
<feature type="region of interest" description="Disordered" evidence="1">
    <location>
        <begin position="125"/>
        <end position="146"/>
    </location>
</feature>
<evidence type="ECO:0000256" key="1">
    <source>
        <dbReference type="SAM" id="MobiDB-lite"/>
    </source>
</evidence>
<protein>
    <submittedName>
        <fullName evidence="3">Amidase</fullName>
    </submittedName>
</protein>
<reference evidence="3 4" key="1">
    <citation type="submission" date="2018-01" db="EMBL/GenBank/DDBJ databases">
        <title>Halomonas endophytica sp. nov., isolated from storage liquid in the stems of Populus euphratica.</title>
        <authorList>
            <person name="Chen C."/>
        </authorList>
    </citation>
    <scope>NUCLEOTIDE SEQUENCE [LARGE SCALE GENOMIC DNA]</scope>
    <source>
        <strain evidence="3 4">MC28</strain>
    </source>
</reference>
<comment type="caution">
    <text evidence="3">The sequence shown here is derived from an EMBL/GenBank/DDBJ whole genome shotgun (WGS) entry which is preliminary data.</text>
</comment>
<dbReference type="Proteomes" id="UP000235803">
    <property type="component" value="Unassembled WGS sequence"/>
</dbReference>
<feature type="domain" description="Amidase" evidence="2">
    <location>
        <begin position="59"/>
        <end position="413"/>
    </location>
</feature>